<keyword evidence="1" id="KW-1133">Transmembrane helix</keyword>
<feature type="transmembrane region" description="Helical" evidence="1">
    <location>
        <begin position="7"/>
        <end position="23"/>
    </location>
</feature>
<organism evidence="3 4">
    <name type="scientific">Albibacterium bauzanense</name>
    <dbReference type="NCBI Taxonomy" id="653929"/>
    <lineage>
        <taxon>Bacteria</taxon>
        <taxon>Pseudomonadati</taxon>
        <taxon>Bacteroidota</taxon>
        <taxon>Sphingobacteriia</taxon>
        <taxon>Sphingobacteriales</taxon>
        <taxon>Sphingobacteriaceae</taxon>
        <taxon>Albibacterium</taxon>
    </lineage>
</organism>
<evidence type="ECO:0000259" key="2">
    <source>
        <dbReference type="SMART" id="SM01235"/>
    </source>
</evidence>
<keyword evidence="1" id="KW-0812">Transmembrane</keyword>
<dbReference type="OrthoDB" id="196738at2"/>
<evidence type="ECO:0000256" key="1">
    <source>
        <dbReference type="SAM" id="Phobius"/>
    </source>
</evidence>
<dbReference type="EMBL" id="SMGO01000003">
    <property type="protein sequence ID" value="TCK80583.1"/>
    <property type="molecule type" value="Genomic_DNA"/>
</dbReference>
<comment type="caution">
    <text evidence="3">The sequence shown here is derived from an EMBL/GenBank/DDBJ whole genome shotgun (WGS) entry which is preliminary data.</text>
</comment>
<dbReference type="Proteomes" id="UP000294616">
    <property type="component" value="Unassembled WGS sequence"/>
</dbReference>
<name>A0A4R1LTX4_9SPHI</name>
<evidence type="ECO:0000313" key="3">
    <source>
        <dbReference type="EMBL" id="TCK80583.1"/>
    </source>
</evidence>
<sequence>MKRNTRLSIWAVVIVAVVGIQFIKKSPRNVQTTKLATDITNLYTVPADVESVLQKSCYDCHSNNTDYPWYINVQPAAMFLEGHINDGKRHLNFSDFGSYNKERQLKKAEDLKEEMERDGMPLTSYTILHKGTKLNSDQRTLLTEWANSLISEINLAQIN</sequence>
<dbReference type="SMART" id="SM01235">
    <property type="entry name" value="Haem_bd"/>
    <property type="match status" value="1"/>
</dbReference>
<dbReference type="InterPro" id="IPR025992">
    <property type="entry name" value="Haem-bd"/>
</dbReference>
<gene>
    <name evidence="3" type="ORF">C8N28_2325</name>
</gene>
<protein>
    <submittedName>
        <fullName evidence="3">Pentatricopeptide repeat protein</fullName>
    </submittedName>
</protein>
<dbReference type="AlphaFoldDB" id="A0A4R1LTX4"/>
<reference evidence="3 4" key="1">
    <citation type="submission" date="2019-03" db="EMBL/GenBank/DDBJ databases">
        <title>Genomic Encyclopedia of Archaeal and Bacterial Type Strains, Phase II (KMG-II): from individual species to whole genera.</title>
        <authorList>
            <person name="Goeker M."/>
        </authorList>
    </citation>
    <scope>NUCLEOTIDE SEQUENCE [LARGE SCALE GENOMIC DNA]</scope>
    <source>
        <strain evidence="3 4">DSM 22554</strain>
    </source>
</reference>
<feature type="domain" description="Haem-binding" evidence="2">
    <location>
        <begin position="14"/>
        <end position="150"/>
    </location>
</feature>
<dbReference type="Pfam" id="PF14376">
    <property type="entry name" value="Haem_bd"/>
    <property type="match status" value="1"/>
</dbReference>
<keyword evidence="1" id="KW-0472">Membrane</keyword>
<accession>A0A4R1LTX4</accession>
<keyword evidence="4" id="KW-1185">Reference proteome</keyword>
<dbReference type="RefSeq" id="WP_132225062.1">
    <property type="nucleotide sequence ID" value="NZ_SMGO01000003.1"/>
</dbReference>
<proteinExistence type="predicted"/>
<evidence type="ECO:0000313" key="4">
    <source>
        <dbReference type="Proteomes" id="UP000294616"/>
    </source>
</evidence>